<reference evidence="2" key="1">
    <citation type="submission" date="2017-03" db="EMBL/GenBank/DDBJ databases">
        <title>Phytopthora megakarya and P. palmivora, two closely related causual agents of cacao black pod achieved similar genome size and gene model numbers by different mechanisms.</title>
        <authorList>
            <person name="Ali S."/>
            <person name="Shao J."/>
            <person name="Larry D.J."/>
            <person name="Kronmiller B."/>
            <person name="Shen D."/>
            <person name="Strem M.D."/>
            <person name="Melnick R.L."/>
            <person name="Guiltinan M.J."/>
            <person name="Tyler B.M."/>
            <person name="Meinhardt L.W."/>
            <person name="Bailey B.A."/>
        </authorList>
    </citation>
    <scope>NUCLEOTIDE SEQUENCE [LARGE SCALE GENOMIC DNA]</scope>
    <source>
        <strain evidence="2">zdho120</strain>
    </source>
</reference>
<evidence type="ECO:0000313" key="2">
    <source>
        <dbReference type="Proteomes" id="UP000198211"/>
    </source>
</evidence>
<dbReference type="Proteomes" id="UP000198211">
    <property type="component" value="Unassembled WGS sequence"/>
</dbReference>
<evidence type="ECO:0000313" key="1">
    <source>
        <dbReference type="EMBL" id="OWZ20563.1"/>
    </source>
</evidence>
<comment type="caution">
    <text evidence="1">The sequence shown here is derived from an EMBL/GenBank/DDBJ whole genome shotgun (WGS) entry which is preliminary data.</text>
</comment>
<sequence>MLSYTVDSDGDVEMSLLQPIFEAIPWDHAALIEWLREWERYTHENVVVTVKGCGRRKTVRNLFTYVLKKPVGDGIDADVLKAVRARCCSLKNEFVSDVTSLFHQKLKMDIPIDGCEARIFPYHDYFNDTTEDNGLQGLIGSDSIPQWLEEQNESSMSPIGRNFQSPILKAQIF</sequence>
<name>A0A225WSD9_9STRA</name>
<dbReference type="EMBL" id="NBNE01000311">
    <property type="protein sequence ID" value="OWZ20563.1"/>
    <property type="molecule type" value="Genomic_DNA"/>
</dbReference>
<protein>
    <submittedName>
        <fullName evidence="1">Uncharacterized protein</fullName>
    </submittedName>
</protein>
<accession>A0A225WSD9</accession>
<gene>
    <name evidence="1" type="ORF">PHMEG_0005002</name>
</gene>
<keyword evidence="2" id="KW-1185">Reference proteome</keyword>
<dbReference type="AlphaFoldDB" id="A0A225WSD9"/>
<proteinExistence type="predicted"/>
<dbReference type="OrthoDB" id="122810at2759"/>
<organism evidence="1 2">
    <name type="scientific">Phytophthora megakarya</name>
    <dbReference type="NCBI Taxonomy" id="4795"/>
    <lineage>
        <taxon>Eukaryota</taxon>
        <taxon>Sar</taxon>
        <taxon>Stramenopiles</taxon>
        <taxon>Oomycota</taxon>
        <taxon>Peronosporomycetes</taxon>
        <taxon>Peronosporales</taxon>
        <taxon>Peronosporaceae</taxon>
        <taxon>Phytophthora</taxon>
    </lineage>
</organism>